<sequence>MSLILKYRELLLVAIIVVLIAIFSYRAPGFASPESLANIFNDTSILMILALGQMAVILTKSIDLSVAANLSFTGMAIAMTNAAYPQIPLPLLIVMAMSIGAFLGAINGFMVWKIGIPSIVATLGTLTIYRGMAFVVSGGAWVNQTQMTPAFLNTPRVAVLGLPLLGWAAVLVIAIISLVFTRTVFGRALYAAGGNPTAALYAGIDVGRTRFFAFVLSGSLAGLCGYLWVSRYAVAYVDIAAGFELDTVAACVIGGISTLGGIGSVGGAILGALFLGVIKNALPVINISPFWQMAISGFVIIVAVLFNARQEKRKGRLILRDAEKRGPNLAEAPAEGAAA</sequence>
<feature type="transmembrane region" description="Helical" evidence="6">
    <location>
        <begin position="290"/>
        <end position="308"/>
    </location>
</feature>
<protein>
    <submittedName>
        <fullName evidence="7">ABC transporter permease</fullName>
    </submittedName>
</protein>
<feature type="transmembrane region" description="Helical" evidence="6">
    <location>
        <begin position="250"/>
        <end position="278"/>
    </location>
</feature>
<proteinExistence type="predicted"/>
<dbReference type="PANTHER" id="PTHR32196:SF72">
    <property type="entry name" value="RIBOSE IMPORT PERMEASE PROTEIN RBSC"/>
    <property type="match status" value="1"/>
</dbReference>
<dbReference type="GO" id="GO:0005886">
    <property type="term" value="C:plasma membrane"/>
    <property type="evidence" value="ECO:0007669"/>
    <property type="project" value="UniProtKB-SubCell"/>
</dbReference>
<organism evidence="7 8">
    <name type="scientific">Microvirga tunisiensis</name>
    <dbReference type="NCBI Taxonomy" id="2108360"/>
    <lineage>
        <taxon>Bacteria</taxon>
        <taxon>Pseudomonadati</taxon>
        <taxon>Pseudomonadota</taxon>
        <taxon>Alphaproteobacteria</taxon>
        <taxon>Hyphomicrobiales</taxon>
        <taxon>Methylobacteriaceae</taxon>
        <taxon>Microvirga</taxon>
    </lineage>
</organism>
<keyword evidence="4 6" id="KW-1133">Transmembrane helix</keyword>
<dbReference type="OrthoDB" id="8417993at2"/>
<dbReference type="InterPro" id="IPR001851">
    <property type="entry name" value="ABC_transp_permease"/>
</dbReference>
<feature type="transmembrane region" description="Helical" evidence="6">
    <location>
        <begin position="39"/>
        <end position="59"/>
    </location>
</feature>
<evidence type="ECO:0000256" key="5">
    <source>
        <dbReference type="ARBA" id="ARBA00023136"/>
    </source>
</evidence>
<evidence type="ECO:0000256" key="6">
    <source>
        <dbReference type="SAM" id="Phobius"/>
    </source>
</evidence>
<reference evidence="7 8" key="1">
    <citation type="journal article" date="2019" name="Syst. Appl. Microbiol.">
        <title>Microvirga tunisiensis sp. nov., a root nodule symbiotic bacterium isolated from Lupinus micranthus and L. luteus grown in Northern Tunisia.</title>
        <authorList>
            <person name="Msaddak A."/>
            <person name="Rejili M."/>
            <person name="Duran D."/>
            <person name="Mars M."/>
            <person name="Palacios J.M."/>
            <person name="Ruiz-Argueso T."/>
            <person name="Rey L."/>
            <person name="Imperial J."/>
        </authorList>
    </citation>
    <scope>NUCLEOTIDE SEQUENCE [LARGE SCALE GENOMIC DNA]</scope>
    <source>
        <strain evidence="7 8">Lmie10</strain>
    </source>
</reference>
<comment type="caution">
    <text evidence="7">The sequence shown here is derived from an EMBL/GenBank/DDBJ whole genome shotgun (WGS) entry which is preliminary data.</text>
</comment>
<name>A0A5N7MAL3_9HYPH</name>
<dbReference type="PANTHER" id="PTHR32196">
    <property type="entry name" value="ABC TRANSPORTER PERMEASE PROTEIN YPHD-RELATED-RELATED"/>
    <property type="match status" value="1"/>
</dbReference>
<dbReference type="EMBL" id="VOSK01000002">
    <property type="protein sequence ID" value="MPR23895.1"/>
    <property type="molecule type" value="Genomic_DNA"/>
</dbReference>
<evidence type="ECO:0000256" key="2">
    <source>
        <dbReference type="ARBA" id="ARBA00022475"/>
    </source>
</evidence>
<feature type="transmembrane region" description="Helical" evidence="6">
    <location>
        <begin position="210"/>
        <end position="229"/>
    </location>
</feature>
<dbReference type="RefSeq" id="WP_152708811.1">
    <property type="nucleotide sequence ID" value="NZ_VOSJ01000002.1"/>
</dbReference>
<comment type="subcellular location">
    <subcellularLocation>
        <location evidence="1">Cell membrane</location>
        <topology evidence="1">Multi-pass membrane protein</topology>
    </subcellularLocation>
</comment>
<evidence type="ECO:0000256" key="1">
    <source>
        <dbReference type="ARBA" id="ARBA00004651"/>
    </source>
</evidence>
<feature type="transmembrane region" description="Helical" evidence="6">
    <location>
        <begin position="119"/>
        <end position="142"/>
    </location>
</feature>
<keyword evidence="3 6" id="KW-0812">Transmembrane</keyword>
<dbReference type="Pfam" id="PF02653">
    <property type="entry name" value="BPD_transp_2"/>
    <property type="match status" value="1"/>
</dbReference>
<dbReference type="GO" id="GO:0022857">
    <property type="term" value="F:transmembrane transporter activity"/>
    <property type="evidence" value="ECO:0007669"/>
    <property type="project" value="InterPro"/>
</dbReference>
<keyword evidence="8" id="KW-1185">Reference proteome</keyword>
<keyword evidence="2" id="KW-1003">Cell membrane</keyword>
<dbReference type="AlphaFoldDB" id="A0A5N7MAL3"/>
<dbReference type="CDD" id="cd06579">
    <property type="entry name" value="TM_PBP1_transp_AraH_like"/>
    <property type="match status" value="1"/>
</dbReference>
<evidence type="ECO:0000256" key="3">
    <source>
        <dbReference type="ARBA" id="ARBA00022692"/>
    </source>
</evidence>
<feature type="transmembrane region" description="Helical" evidence="6">
    <location>
        <begin position="90"/>
        <end position="112"/>
    </location>
</feature>
<evidence type="ECO:0000313" key="7">
    <source>
        <dbReference type="EMBL" id="MPR23895.1"/>
    </source>
</evidence>
<keyword evidence="5 6" id="KW-0472">Membrane</keyword>
<feature type="transmembrane region" description="Helical" evidence="6">
    <location>
        <begin position="162"/>
        <end position="181"/>
    </location>
</feature>
<evidence type="ECO:0000256" key="4">
    <source>
        <dbReference type="ARBA" id="ARBA00022989"/>
    </source>
</evidence>
<gene>
    <name evidence="7" type="ORF">FS320_01335</name>
</gene>
<evidence type="ECO:0000313" key="8">
    <source>
        <dbReference type="Proteomes" id="UP000403266"/>
    </source>
</evidence>
<feature type="transmembrane region" description="Helical" evidence="6">
    <location>
        <begin position="7"/>
        <end position="27"/>
    </location>
</feature>
<dbReference type="Proteomes" id="UP000403266">
    <property type="component" value="Unassembled WGS sequence"/>
</dbReference>
<accession>A0A5N7MAL3</accession>